<dbReference type="PANTHER" id="PTHR16026:SF0">
    <property type="entry name" value="CARTILAGE ACIDIC PROTEIN 1"/>
    <property type="match status" value="1"/>
</dbReference>
<dbReference type="InterPro" id="IPR028994">
    <property type="entry name" value="Integrin_alpha_N"/>
</dbReference>
<dbReference type="EMBL" id="QOVK01000035">
    <property type="protein sequence ID" value="RXG11604.1"/>
    <property type="molecule type" value="Genomic_DNA"/>
</dbReference>
<sequence>MIKRFSLIALWIFSVSAFISTTANAQATKLFDLLPASETEVDFVNTLKDSQTENILIYANFYGGAGVGVIDINNDGLQDLFFAGNLVANELYLNQGDLKFKKITKEAGIEFDGGWSTGVTIADVNNDGFQDIYVSRELYDDKPELRKNLLYINNQNNTFTERGAEYGVADNERTRHATFFDYDKDGFLDLLLLTQPPNPGSYSIFSGTELRKEEYHLKLFKNNNGTSFIETSEQAGVSITGFPNAVSASDFNNDGWTDLYVANDFAAPDFLFINNQDGTFSYKTEEALQHIPYYSMGVDAADLNNDNLLDVFVVDMVAKDNYRLKSNMSGMNPKSFWKVVSDGGYYQYMYNTLQLNNGNGSFSDIGQYTGMAATDWSWANLIADFDNDGLKDTYVTNGLLRDIRNTDADKEVAAYINKLTHDWVLKHPDGGGIKTIFDILDVDKVVELIPSQPLKNFAFKNTGNLDFIEVQQEWGLDQASFSNGASYVDLDNDGDLDIVVNNINAEAFIYRNNSDQQASSNYLRIKPVDKNNLAVLGARVSVYVNGDTQMQELTNVRGIYSTSEQVAHFGLGASTSVDSVIVSWPNGKQMRLKNVEANQQLSVTEENAQNGKSIYSFGLTNAHFKDVTSEFPIKVKTPENDYDDFEEQVLLPHKLSQFGPAMAKGDINNDGLEDIYIGGAAGFPGSVYIQQTDGSFKELLAEVFKNDASQEDLDAVFADVNSDGFQDLIVVSGGNEEVKGSDFYLDRYYENDTKGSFIKKEIENALAESGSKVIAVDYEGDGDVDFFIGGRITPHEYPLPATSQLLINENGKLTNLTEELAPQFKDLGLVTDAVWSDVDADGDLDLLVVGEWMAITYFENENGRLTKREIAALAETSGWWFSIGKGDFDNDGDEDFIIGNLGANYKYQTTVEKPFDIYYDDFDNNGKGDIVLGYYNGDGHFPLRGFSCSSEQIPSLKKEIKQYNIFASLEIDEVYGKKDLEKSLHYTADTFNTIYLENTGGNFKVHKLPTEVQLAPVNDIIVQDFNNDGNLDALLAGNLFVSEIETPRADSGTGVLLLGDGTGAFKVKTSKDSGFFANGDVKRIVPLQVQGKEIILVGNNNAKVQAFELKK</sequence>
<dbReference type="Proteomes" id="UP000289859">
    <property type="component" value="Unassembled WGS sequence"/>
</dbReference>
<proteinExistence type="predicted"/>
<feature type="chain" id="PRO_5020835652" evidence="2">
    <location>
        <begin position="26"/>
        <end position="1111"/>
    </location>
</feature>
<name>A0A4Q0NNU4_9FLAO</name>
<reference evidence="4 5" key="1">
    <citation type="submission" date="2018-07" db="EMBL/GenBank/DDBJ databases">
        <title>Leeuwenhoekiella genomics.</title>
        <authorList>
            <person name="Tahon G."/>
            <person name="Willems A."/>
        </authorList>
    </citation>
    <scope>NUCLEOTIDE SEQUENCE [LARGE SCALE GENOMIC DNA]</scope>
    <source>
        <strain evidence="4 5">LMG 29608</strain>
    </source>
</reference>
<dbReference type="InterPro" id="IPR011519">
    <property type="entry name" value="UnbV_ASPIC"/>
</dbReference>
<dbReference type="InterPro" id="IPR013517">
    <property type="entry name" value="FG-GAP"/>
</dbReference>
<evidence type="ECO:0000259" key="3">
    <source>
        <dbReference type="Pfam" id="PF07593"/>
    </source>
</evidence>
<dbReference type="InterPro" id="IPR027039">
    <property type="entry name" value="Crtac1"/>
</dbReference>
<dbReference type="OrthoDB" id="9816120at2"/>
<accession>A0A4Q0NNU4</accession>
<keyword evidence="1 2" id="KW-0732">Signal</keyword>
<dbReference type="Pfam" id="PF13517">
    <property type="entry name" value="FG-GAP_3"/>
    <property type="match status" value="5"/>
</dbReference>
<evidence type="ECO:0000256" key="2">
    <source>
        <dbReference type="SAM" id="SignalP"/>
    </source>
</evidence>
<dbReference type="PANTHER" id="PTHR16026">
    <property type="entry name" value="CARTILAGE ACIDIC PROTEIN 1"/>
    <property type="match status" value="1"/>
</dbReference>
<comment type="caution">
    <text evidence="4">The sequence shown here is derived from an EMBL/GenBank/DDBJ whole genome shotgun (WGS) entry which is preliminary data.</text>
</comment>
<dbReference type="RefSeq" id="WP_128767208.1">
    <property type="nucleotide sequence ID" value="NZ_JBHUOO010000037.1"/>
</dbReference>
<evidence type="ECO:0000313" key="4">
    <source>
        <dbReference type="EMBL" id="RXG11604.1"/>
    </source>
</evidence>
<keyword evidence="5" id="KW-1185">Reference proteome</keyword>
<gene>
    <name evidence="4" type="ORF">DSM02_4045</name>
</gene>
<protein>
    <submittedName>
        <fullName evidence="4">VCBS repeat protein</fullName>
    </submittedName>
</protein>
<evidence type="ECO:0000313" key="5">
    <source>
        <dbReference type="Proteomes" id="UP000289859"/>
    </source>
</evidence>
<dbReference type="Gene3D" id="2.130.10.130">
    <property type="entry name" value="Integrin alpha, N-terminal"/>
    <property type="match status" value="3"/>
</dbReference>
<organism evidence="4 5">
    <name type="scientific">Leeuwenhoekiella polynyae</name>
    <dbReference type="NCBI Taxonomy" id="1550906"/>
    <lineage>
        <taxon>Bacteria</taxon>
        <taxon>Pseudomonadati</taxon>
        <taxon>Bacteroidota</taxon>
        <taxon>Flavobacteriia</taxon>
        <taxon>Flavobacteriales</taxon>
        <taxon>Flavobacteriaceae</taxon>
        <taxon>Leeuwenhoekiella</taxon>
    </lineage>
</organism>
<dbReference type="AlphaFoldDB" id="A0A4Q0NNU4"/>
<feature type="domain" description="ASPIC/UnbV" evidence="3">
    <location>
        <begin position="536"/>
        <end position="601"/>
    </location>
</feature>
<evidence type="ECO:0000256" key="1">
    <source>
        <dbReference type="ARBA" id="ARBA00022729"/>
    </source>
</evidence>
<dbReference type="Pfam" id="PF07593">
    <property type="entry name" value="UnbV_ASPIC"/>
    <property type="match status" value="1"/>
</dbReference>
<dbReference type="SUPFAM" id="SSF69318">
    <property type="entry name" value="Integrin alpha N-terminal domain"/>
    <property type="match status" value="3"/>
</dbReference>
<feature type="signal peptide" evidence="2">
    <location>
        <begin position="1"/>
        <end position="25"/>
    </location>
</feature>